<dbReference type="Proteomes" id="UP000256964">
    <property type="component" value="Unassembled WGS sequence"/>
</dbReference>
<name>A0A371CMY4_9APHY</name>
<proteinExistence type="predicted"/>
<protein>
    <submittedName>
        <fullName evidence="1">Uncharacterized protein</fullName>
    </submittedName>
</protein>
<keyword evidence="2" id="KW-1185">Reference proteome</keyword>
<gene>
    <name evidence="1" type="ORF">OH76DRAFT_190167</name>
</gene>
<dbReference type="EMBL" id="KZ857506">
    <property type="protein sequence ID" value="RDX41641.1"/>
    <property type="molecule type" value="Genomic_DNA"/>
</dbReference>
<sequence length="104" mass="11727">MRSLKNMSASRTLASRRVFFSFSISVHATMNVLNYPNVNRKPSWNDVLRGVVLWQHWHFTMRVRIASGNWRCPQSSGWGAASFCSPDGTLTGLRMTDVGKLPSP</sequence>
<accession>A0A371CMY4</accession>
<evidence type="ECO:0000313" key="2">
    <source>
        <dbReference type="Proteomes" id="UP000256964"/>
    </source>
</evidence>
<evidence type="ECO:0000313" key="1">
    <source>
        <dbReference type="EMBL" id="RDX41641.1"/>
    </source>
</evidence>
<dbReference type="AlphaFoldDB" id="A0A371CMY4"/>
<reference evidence="1 2" key="1">
    <citation type="journal article" date="2018" name="Biotechnol. Biofuels">
        <title>Integrative visual omics of the white-rot fungus Polyporus brumalis exposes the biotechnological potential of its oxidative enzymes for delignifying raw plant biomass.</title>
        <authorList>
            <person name="Miyauchi S."/>
            <person name="Rancon A."/>
            <person name="Drula E."/>
            <person name="Hage H."/>
            <person name="Chaduli D."/>
            <person name="Favel A."/>
            <person name="Grisel S."/>
            <person name="Henrissat B."/>
            <person name="Herpoel-Gimbert I."/>
            <person name="Ruiz-Duenas F.J."/>
            <person name="Chevret D."/>
            <person name="Hainaut M."/>
            <person name="Lin J."/>
            <person name="Wang M."/>
            <person name="Pangilinan J."/>
            <person name="Lipzen A."/>
            <person name="Lesage-Meessen L."/>
            <person name="Navarro D."/>
            <person name="Riley R."/>
            <person name="Grigoriev I.V."/>
            <person name="Zhou S."/>
            <person name="Raouche S."/>
            <person name="Rosso M.N."/>
        </authorList>
    </citation>
    <scope>NUCLEOTIDE SEQUENCE [LARGE SCALE GENOMIC DNA]</scope>
    <source>
        <strain evidence="1 2">BRFM 1820</strain>
    </source>
</reference>
<organism evidence="1 2">
    <name type="scientific">Lentinus brumalis</name>
    <dbReference type="NCBI Taxonomy" id="2498619"/>
    <lineage>
        <taxon>Eukaryota</taxon>
        <taxon>Fungi</taxon>
        <taxon>Dikarya</taxon>
        <taxon>Basidiomycota</taxon>
        <taxon>Agaricomycotina</taxon>
        <taxon>Agaricomycetes</taxon>
        <taxon>Polyporales</taxon>
        <taxon>Polyporaceae</taxon>
        <taxon>Lentinus</taxon>
    </lineage>
</organism>